<dbReference type="EMBL" id="BN001307">
    <property type="protein sequence ID" value="CBF85297.1"/>
    <property type="molecule type" value="Genomic_DNA"/>
</dbReference>
<protein>
    <submittedName>
        <fullName evidence="1">Uncharacterized protein</fullName>
    </submittedName>
</protein>
<evidence type="ECO:0000313" key="2">
    <source>
        <dbReference type="Proteomes" id="UP000000560"/>
    </source>
</evidence>
<organism evidence="1 2">
    <name type="scientific">Emericella nidulans (strain FGSC A4 / ATCC 38163 / CBS 112.46 / NRRL 194 / M139)</name>
    <name type="common">Aspergillus nidulans</name>
    <dbReference type="NCBI Taxonomy" id="227321"/>
    <lineage>
        <taxon>Eukaryota</taxon>
        <taxon>Fungi</taxon>
        <taxon>Dikarya</taxon>
        <taxon>Ascomycota</taxon>
        <taxon>Pezizomycotina</taxon>
        <taxon>Eurotiomycetes</taxon>
        <taxon>Eurotiomycetidae</taxon>
        <taxon>Eurotiales</taxon>
        <taxon>Aspergillaceae</taxon>
        <taxon>Aspergillus</taxon>
        <taxon>Aspergillus subgen. Nidulantes</taxon>
    </lineage>
</organism>
<gene>
    <name evidence="1" type="ORF">ANIA_11311</name>
</gene>
<accession>C8VNJ8</accession>
<dbReference type="GeneID" id="74896915"/>
<dbReference type="HOGENOM" id="CLU_2399673_0_0_1"/>
<dbReference type="Proteomes" id="UP000000560">
    <property type="component" value="Chromosome VII"/>
</dbReference>
<dbReference type="KEGG" id="ani:ANIA_11311"/>
<name>C8VNJ8_EMENI</name>
<dbReference type="RefSeq" id="XP_050468700.1">
    <property type="nucleotide sequence ID" value="XM_050612828.1"/>
</dbReference>
<sequence length="93" mass="10477">MQKLRRARIMLAAPDAELEGFEKKTAYFPEEFQFHLFDEGSEIYQAAVTTALREYVPIEPTSSHALYDYGAGSSITDARRLPEGNGAILSTYR</sequence>
<evidence type="ECO:0000313" key="1">
    <source>
        <dbReference type="EMBL" id="CBF85297.1"/>
    </source>
</evidence>
<reference evidence="2" key="2">
    <citation type="journal article" date="2009" name="Fungal Genet. Biol.">
        <title>The 2008 update of the Aspergillus nidulans genome annotation: a community effort.</title>
        <authorList>
            <person name="Wortman J.R."/>
            <person name="Gilsenan J.M."/>
            <person name="Joardar V."/>
            <person name="Deegan J."/>
            <person name="Clutterbuck J."/>
            <person name="Andersen M.R."/>
            <person name="Archer D."/>
            <person name="Bencina M."/>
            <person name="Braus G."/>
            <person name="Coutinho P."/>
            <person name="von Dohren H."/>
            <person name="Doonan J."/>
            <person name="Driessen A.J."/>
            <person name="Durek P."/>
            <person name="Espeso E."/>
            <person name="Fekete E."/>
            <person name="Flipphi M."/>
            <person name="Estrada C.G."/>
            <person name="Geysens S."/>
            <person name="Goldman G."/>
            <person name="de Groot P.W."/>
            <person name="Hansen K."/>
            <person name="Harris S.D."/>
            <person name="Heinekamp T."/>
            <person name="Helmstaedt K."/>
            <person name="Henrissat B."/>
            <person name="Hofmann G."/>
            <person name="Homan T."/>
            <person name="Horio T."/>
            <person name="Horiuchi H."/>
            <person name="James S."/>
            <person name="Jones M."/>
            <person name="Karaffa L."/>
            <person name="Karanyi Z."/>
            <person name="Kato M."/>
            <person name="Keller N."/>
            <person name="Kelly D.E."/>
            <person name="Kiel J.A."/>
            <person name="Kim J.M."/>
            <person name="van der Klei I.J."/>
            <person name="Klis F.M."/>
            <person name="Kovalchuk A."/>
            <person name="Krasevec N."/>
            <person name="Kubicek C.P."/>
            <person name="Liu B."/>
            <person name="Maccabe A."/>
            <person name="Meyer V."/>
            <person name="Mirabito P."/>
            <person name="Miskei M."/>
            <person name="Mos M."/>
            <person name="Mullins J."/>
            <person name="Nelson D.R."/>
            <person name="Nielsen J."/>
            <person name="Oakley B.R."/>
            <person name="Osmani S.A."/>
            <person name="Pakula T."/>
            <person name="Paszewski A."/>
            <person name="Paulsen I."/>
            <person name="Pilsyk S."/>
            <person name="Pocsi I."/>
            <person name="Punt P.J."/>
            <person name="Ram A.F."/>
            <person name="Ren Q."/>
            <person name="Robellet X."/>
            <person name="Robson G."/>
            <person name="Seiboth B."/>
            <person name="van Solingen P."/>
            <person name="Specht T."/>
            <person name="Sun J."/>
            <person name="Taheri-Talesh N."/>
            <person name="Takeshita N."/>
            <person name="Ussery D."/>
            <person name="vanKuyk P.A."/>
            <person name="Visser H."/>
            <person name="van de Vondervoort P.J."/>
            <person name="de Vries R.P."/>
            <person name="Walton J."/>
            <person name="Xiang X."/>
            <person name="Xiong Y."/>
            <person name="Zeng A.P."/>
            <person name="Brandt B.W."/>
            <person name="Cornell M.J."/>
            <person name="van den Hondel C.A."/>
            <person name="Visser J."/>
            <person name="Oliver S.G."/>
            <person name="Turner G."/>
        </authorList>
    </citation>
    <scope>GENOME REANNOTATION</scope>
    <source>
        <strain evidence="2">FGSC A4 / ATCC 38163 / CBS 112.46 / NRRL 194 / M139</strain>
    </source>
</reference>
<dbReference type="AlphaFoldDB" id="C8VNJ8"/>
<keyword evidence="2" id="KW-1185">Reference proteome</keyword>
<proteinExistence type="predicted"/>
<reference evidence="2" key="1">
    <citation type="journal article" date="2005" name="Nature">
        <title>Sequencing of Aspergillus nidulans and comparative analysis with A. fumigatus and A. oryzae.</title>
        <authorList>
            <person name="Galagan J.E."/>
            <person name="Calvo S.E."/>
            <person name="Cuomo C."/>
            <person name="Ma L.J."/>
            <person name="Wortman J.R."/>
            <person name="Batzoglou S."/>
            <person name="Lee S.I."/>
            <person name="Basturkmen M."/>
            <person name="Spevak C.C."/>
            <person name="Clutterbuck J."/>
            <person name="Kapitonov V."/>
            <person name="Jurka J."/>
            <person name="Scazzocchio C."/>
            <person name="Farman M."/>
            <person name="Butler J."/>
            <person name="Purcell S."/>
            <person name="Harris S."/>
            <person name="Braus G.H."/>
            <person name="Draht O."/>
            <person name="Busch S."/>
            <person name="D'Enfert C."/>
            <person name="Bouchier C."/>
            <person name="Goldman G.H."/>
            <person name="Bell-Pedersen D."/>
            <person name="Griffiths-Jones S."/>
            <person name="Doonan J.H."/>
            <person name="Yu J."/>
            <person name="Vienken K."/>
            <person name="Pain A."/>
            <person name="Freitag M."/>
            <person name="Selker E.U."/>
            <person name="Archer D.B."/>
            <person name="Penalva M.A."/>
            <person name="Oakley B.R."/>
            <person name="Momany M."/>
            <person name="Tanaka T."/>
            <person name="Kumagai T."/>
            <person name="Asai K."/>
            <person name="Machida M."/>
            <person name="Nierman W.C."/>
            <person name="Denning D.W."/>
            <person name="Caddick M."/>
            <person name="Hynes M."/>
            <person name="Paoletti M."/>
            <person name="Fischer R."/>
            <person name="Miller B."/>
            <person name="Dyer P."/>
            <person name="Sachs M.S."/>
            <person name="Osmani S.A."/>
            <person name="Birren B.W."/>
        </authorList>
    </citation>
    <scope>NUCLEOTIDE SEQUENCE [LARGE SCALE GENOMIC DNA]</scope>
    <source>
        <strain evidence="2">FGSC A4 / ATCC 38163 / CBS 112.46 / NRRL 194 / M139</strain>
    </source>
</reference>
<dbReference type="InParanoid" id="C8VNJ8"/>